<keyword evidence="4 7" id="KW-0812">Transmembrane</keyword>
<protein>
    <submittedName>
        <fullName evidence="9">MFS transporter</fullName>
    </submittedName>
</protein>
<sequence>MGGGSRALLRRDGALRALFAARVVSYAGDSMGLVALMLFVADTTGEGLAVALLLLVGDFAPALLGPLTGAIGDRFDLKRVMVAAEVVQGAVVLVIALALPPLPVLLALVAVRAVAGQVFQPASRAAVPGIVDGRELEKANSLVGFGANAAEAFGPLLAAALLPVAGIRGVLLVDAATFLVSALVLLRLPALPPGPREPGSLVASARAGLGHVLRVPALRVLVLGFCAVVAFNGIDDVALVLLAKDTLGAGDSAVGLLLGAVGIGLLVGYALLTRFSAGRSMAALLVGGFLVSSAGNLLTGFAWAVAAAFAVQAVRGLGIAAMDVAANTLVQRVVPAGMLARVFGTLYGAIGVAAALSYVGGGVLLSATDAPTTFVIAGAGGVVATVLVAVTLPRALRRVGEQAQGDGVG</sequence>
<dbReference type="PROSITE" id="PS50850">
    <property type="entry name" value="MFS"/>
    <property type="match status" value="1"/>
</dbReference>
<evidence type="ECO:0000313" key="10">
    <source>
        <dbReference type="Proteomes" id="UP001596157"/>
    </source>
</evidence>
<dbReference type="EMBL" id="JBHSKF010000012">
    <property type="protein sequence ID" value="MFC5289669.1"/>
    <property type="molecule type" value="Genomic_DNA"/>
</dbReference>
<evidence type="ECO:0000256" key="6">
    <source>
        <dbReference type="ARBA" id="ARBA00023136"/>
    </source>
</evidence>
<feature type="transmembrane region" description="Helical" evidence="7">
    <location>
        <begin position="47"/>
        <end position="68"/>
    </location>
</feature>
<evidence type="ECO:0000313" key="9">
    <source>
        <dbReference type="EMBL" id="MFC5289669.1"/>
    </source>
</evidence>
<evidence type="ECO:0000256" key="3">
    <source>
        <dbReference type="ARBA" id="ARBA00022475"/>
    </source>
</evidence>
<evidence type="ECO:0000256" key="2">
    <source>
        <dbReference type="ARBA" id="ARBA00022448"/>
    </source>
</evidence>
<evidence type="ECO:0000256" key="5">
    <source>
        <dbReference type="ARBA" id="ARBA00022989"/>
    </source>
</evidence>
<proteinExistence type="predicted"/>
<feature type="transmembrane region" description="Helical" evidence="7">
    <location>
        <begin position="373"/>
        <end position="392"/>
    </location>
</feature>
<evidence type="ECO:0000256" key="7">
    <source>
        <dbReference type="SAM" id="Phobius"/>
    </source>
</evidence>
<feature type="transmembrane region" description="Helical" evidence="7">
    <location>
        <begin position="20"/>
        <end position="41"/>
    </location>
</feature>
<gene>
    <name evidence="9" type="ORF">ACFPM7_21670</name>
</gene>
<evidence type="ECO:0000256" key="1">
    <source>
        <dbReference type="ARBA" id="ARBA00004651"/>
    </source>
</evidence>
<dbReference type="InterPro" id="IPR036259">
    <property type="entry name" value="MFS_trans_sf"/>
</dbReference>
<keyword evidence="3" id="KW-1003">Cell membrane</keyword>
<evidence type="ECO:0000259" key="8">
    <source>
        <dbReference type="PROSITE" id="PS50850"/>
    </source>
</evidence>
<comment type="caution">
    <text evidence="9">The sequence shown here is derived from an EMBL/GenBank/DDBJ whole genome shotgun (WGS) entry which is preliminary data.</text>
</comment>
<dbReference type="Gene3D" id="1.20.1250.20">
    <property type="entry name" value="MFS general substrate transporter like domains"/>
    <property type="match status" value="2"/>
</dbReference>
<feature type="transmembrane region" description="Helical" evidence="7">
    <location>
        <begin position="216"/>
        <end position="234"/>
    </location>
</feature>
<feature type="transmembrane region" description="Helical" evidence="7">
    <location>
        <begin position="312"/>
        <end position="330"/>
    </location>
</feature>
<keyword evidence="10" id="KW-1185">Reference proteome</keyword>
<reference evidence="10" key="1">
    <citation type="journal article" date="2019" name="Int. J. Syst. Evol. Microbiol.">
        <title>The Global Catalogue of Microorganisms (GCM) 10K type strain sequencing project: providing services to taxonomists for standard genome sequencing and annotation.</title>
        <authorList>
            <consortium name="The Broad Institute Genomics Platform"/>
            <consortium name="The Broad Institute Genome Sequencing Center for Infectious Disease"/>
            <person name="Wu L."/>
            <person name="Ma J."/>
        </authorList>
    </citation>
    <scope>NUCLEOTIDE SEQUENCE [LARGE SCALE GENOMIC DNA]</scope>
    <source>
        <strain evidence="10">CCUG 59778</strain>
    </source>
</reference>
<dbReference type="CDD" id="cd06173">
    <property type="entry name" value="MFS_MefA_like"/>
    <property type="match status" value="1"/>
</dbReference>
<accession>A0ABW0EU34</accession>
<feature type="transmembrane region" description="Helical" evidence="7">
    <location>
        <begin position="342"/>
        <end position="367"/>
    </location>
</feature>
<dbReference type="Pfam" id="PF07690">
    <property type="entry name" value="MFS_1"/>
    <property type="match status" value="2"/>
</dbReference>
<dbReference type="InterPro" id="IPR011701">
    <property type="entry name" value="MFS"/>
</dbReference>
<feature type="domain" description="Major facilitator superfamily (MFS) profile" evidence="8">
    <location>
        <begin position="212"/>
        <end position="409"/>
    </location>
</feature>
<keyword evidence="6 7" id="KW-0472">Membrane</keyword>
<organism evidence="9 10">
    <name type="scientific">Actinokineospora guangxiensis</name>
    <dbReference type="NCBI Taxonomy" id="1490288"/>
    <lineage>
        <taxon>Bacteria</taxon>
        <taxon>Bacillati</taxon>
        <taxon>Actinomycetota</taxon>
        <taxon>Actinomycetes</taxon>
        <taxon>Pseudonocardiales</taxon>
        <taxon>Pseudonocardiaceae</taxon>
        <taxon>Actinokineospora</taxon>
    </lineage>
</organism>
<dbReference type="Proteomes" id="UP001596157">
    <property type="component" value="Unassembled WGS sequence"/>
</dbReference>
<comment type="subcellular location">
    <subcellularLocation>
        <location evidence="1">Cell membrane</location>
        <topology evidence="1">Multi-pass membrane protein</topology>
    </subcellularLocation>
</comment>
<dbReference type="PANTHER" id="PTHR43266:SF2">
    <property type="entry name" value="MAJOR FACILITATOR SUPERFAMILY (MFS) PROFILE DOMAIN-CONTAINING PROTEIN"/>
    <property type="match status" value="1"/>
</dbReference>
<name>A0ABW0EU34_9PSEU</name>
<feature type="transmembrane region" description="Helical" evidence="7">
    <location>
        <begin position="284"/>
        <end position="306"/>
    </location>
</feature>
<evidence type="ECO:0000256" key="4">
    <source>
        <dbReference type="ARBA" id="ARBA00022692"/>
    </source>
</evidence>
<feature type="transmembrane region" description="Helical" evidence="7">
    <location>
        <begin position="165"/>
        <end position="186"/>
    </location>
</feature>
<dbReference type="RefSeq" id="WP_378249524.1">
    <property type="nucleotide sequence ID" value="NZ_JBHSKF010000012.1"/>
</dbReference>
<dbReference type="PANTHER" id="PTHR43266">
    <property type="entry name" value="MACROLIDE-EFFLUX PROTEIN"/>
    <property type="match status" value="1"/>
</dbReference>
<feature type="transmembrane region" description="Helical" evidence="7">
    <location>
        <begin position="254"/>
        <end position="272"/>
    </location>
</feature>
<dbReference type="InterPro" id="IPR020846">
    <property type="entry name" value="MFS_dom"/>
</dbReference>
<keyword evidence="2" id="KW-0813">Transport</keyword>
<dbReference type="SUPFAM" id="SSF103473">
    <property type="entry name" value="MFS general substrate transporter"/>
    <property type="match status" value="1"/>
</dbReference>
<keyword evidence="5 7" id="KW-1133">Transmembrane helix</keyword>